<dbReference type="RefSeq" id="WP_377927359.1">
    <property type="nucleotide sequence ID" value="NZ_JBHUEM010000005.1"/>
</dbReference>
<protein>
    <submittedName>
        <fullName evidence="2">Endonuclease domain-containing protein</fullName>
    </submittedName>
</protein>
<comment type="caution">
    <text evidence="2">The sequence shown here is derived from an EMBL/GenBank/DDBJ whole genome shotgun (WGS) entry which is preliminary data.</text>
</comment>
<evidence type="ECO:0000259" key="1">
    <source>
        <dbReference type="Pfam" id="PF04480"/>
    </source>
</evidence>
<keyword evidence="2" id="KW-0540">Nuclease</keyword>
<reference evidence="3" key="1">
    <citation type="journal article" date="2019" name="Int. J. Syst. Evol. Microbiol.">
        <title>The Global Catalogue of Microorganisms (GCM) 10K type strain sequencing project: providing services to taxonomists for standard genome sequencing and annotation.</title>
        <authorList>
            <consortium name="The Broad Institute Genomics Platform"/>
            <consortium name="The Broad Institute Genome Sequencing Center for Infectious Disease"/>
            <person name="Wu L."/>
            <person name="Ma J."/>
        </authorList>
    </citation>
    <scope>NUCLEOTIDE SEQUENCE [LARGE SCALE GENOMIC DNA]</scope>
    <source>
        <strain evidence="3">CCUG 49339</strain>
    </source>
</reference>
<dbReference type="Pfam" id="PF04480">
    <property type="entry name" value="DUF559"/>
    <property type="match status" value="1"/>
</dbReference>
<dbReference type="InterPro" id="IPR007569">
    <property type="entry name" value="DUF559"/>
</dbReference>
<sequence length="271" mass="32111">MRVINKSVYENNIKTLDRTEINKKVRTYILEIGTPFSNEAVEITLFSANQLEAFLEIFPSGSIRVKETSDFKFFSLQELEEIINYEVIDERIGWEFIECKHTYGSELEKILGLELNSIGIIFFTQVIPCPKRGFKNDFSIFTSDNRKINIEVDGYWHIYRKNKDKERDDYLQSLDWTVLRFDEYQINFKMEKVINTIVSVVYCLNEKLEVSEDQTILELKPVENKYTNISFEDNEEHTQFEQKPIEKMDINHTPSEQRPVKKMYTNISFGD</sequence>
<name>A0ABW4LNW3_9BACI</name>
<keyword evidence="3" id="KW-1185">Reference proteome</keyword>
<organism evidence="2 3">
    <name type="scientific">Bacillus salitolerans</name>
    <dbReference type="NCBI Taxonomy" id="1437434"/>
    <lineage>
        <taxon>Bacteria</taxon>
        <taxon>Bacillati</taxon>
        <taxon>Bacillota</taxon>
        <taxon>Bacilli</taxon>
        <taxon>Bacillales</taxon>
        <taxon>Bacillaceae</taxon>
        <taxon>Bacillus</taxon>
    </lineage>
</organism>
<evidence type="ECO:0000313" key="2">
    <source>
        <dbReference type="EMBL" id="MFD1736212.1"/>
    </source>
</evidence>
<keyword evidence="2" id="KW-0378">Hydrolase</keyword>
<dbReference type="InterPro" id="IPR011335">
    <property type="entry name" value="Restrct_endonuc-II-like"/>
</dbReference>
<gene>
    <name evidence="2" type="ORF">ACFSCX_06495</name>
</gene>
<dbReference type="GO" id="GO:0004519">
    <property type="term" value="F:endonuclease activity"/>
    <property type="evidence" value="ECO:0007669"/>
    <property type="project" value="UniProtKB-KW"/>
</dbReference>
<feature type="domain" description="DUF559" evidence="1">
    <location>
        <begin position="141"/>
        <end position="200"/>
    </location>
</feature>
<dbReference type="EMBL" id="JBHUEM010000005">
    <property type="protein sequence ID" value="MFD1736212.1"/>
    <property type="molecule type" value="Genomic_DNA"/>
</dbReference>
<accession>A0ABW4LNW3</accession>
<dbReference type="SUPFAM" id="SSF52980">
    <property type="entry name" value="Restriction endonuclease-like"/>
    <property type="match status" value="1"/>
</dbReference>
<evidence type="ECO:0000313" key="3">
    <source>
        <dbReference type="Proteomes" id="UP001597214"/>
    </source>
</evidence>
<proteinExistence type="predicted"/>
<keyword evidence="2" id="KW-0255">Endonuclease</keyword>
<dbReference type="Gene3D" id="3.40.960.10">
    <property type="entry name" value="VSR Endonuclease"/>
    <property type="match status" value="1"/>
</dbReference>
<dbReference type="Proteomes" id="UP001597214">
    <property type="component" value="Unassembled WGS sequence"/>
</dbReference>